<sequence length="121" mass="14073">MESAFGEHMIKCVILDDDSNDQCIIGTDFLVYLDIHAILNFKDNYIEIQDKKLLLKVIAVIRLLMKLFLNAACNNILEEIPEVERISHCDDKLDTFSQIEEFEAEHLVRHPPPSLHQLPWQ</sequence>
<evidence type="ECO:0000313" key="1">
    <source>
        <dbReference type="Proteomes" id="UP000887565"/>
    </source>
</evidence>
<proteinExistence type="predicted"/>
<keyword evidence="1" id="KW-1185">Reference proteome</keyword>
<dbReference type="Proteomes" id="UP000887565">
    <property type="component" value="Unplaced"/>
</dbReference>
<dbReference type="WBParaSite" id="nRc.2.0.1.t12962-RA">
    <property type="protein sequence ID" value="nRc.2.0.1.t12962-RA"/>
    <property type="gene ID" value="nRc.2.0.1.g12962"/>
</dbReference>
<reference evidence="2" key="1">
    <citation type="submission" date="2022-11" db="UniProtKB">
        <authorList>
            <consortium name="WormBaseParasite"/>
        </authorList>
    </citation>
    <scope>IDENTIFICATION</scope>
</reference>
<accession>A0A915IHW4</accession>
<organism evidence="1 2">
    <name type="scientific">Romanomermis culicivorax</name>
    <name type="common">Nematode worm</name>
    <dbReference type="NCBI Taxonomy" id="13658"/>
    <lineage>
        <taxon>Eukaryota</taxon>
        <taxon>Metazoa</taxon>
        <taxon>Ecdysozoa</taxon>
        <taxon>Nematoda</taxon>
        <taxon>Enoplea</taxon>
        <taxon>Dorylaimia</taxon>
        <taxon>Mermithida</taxon>
        <taxon>Mermithoidea</taxon>
        <taxon>Mermithidae</taxon>
        <taxon>Romanomermis</taxon>
    </lineage>
</organism>
<evidence type="ECO:0000313" key="2">
    <source>
        <dbReference type="WBParaSite" id="nRc.2.0.1.t12962-RA"/>
    </source>
</evidence>
<protein>
    <submittedName>
        <fullName evidence="2">Uncharacterized protein</fullName>
    </submittedName>
</protein>
<dbReference type="AlphaFoldDB" id="A0A915IHW4"/>
<name>A0A915IHW4_ROMCU</name>